<name>A0ABV7L2D0_9PROT</name>
<comment type="caution">
    <text evidence="1">The sequence shown here is derived from an EMBL/GenBank/DDBJ whole genome shotgun (WGS) entry which is preliminary data.</text>
</comment>
<organism evidence="1 2">
    <name type="scientific">Marinibaculum pumilum</name>
    <dbReference type="NCBI Taxonomy" id="1766165"/>
    <lineage>
        <taxon>Bacteria</taxon>
        <taxon>Pseudomonadati</taxon>
        <taxon>Pseudomonadota</taxon>
        <taxon>Alphaproteobacteria</taxon>
        <taxon>Rhodospirillales</taxon>
        <taxon>Rhodospirillaceae</taxon>
        <taxon>Marinibaculum</taxon>
    </lineage>
</organism>
<gene>
    <name evidence="1" type="ORF">ACFOGJ_14900</name>
</gene>
<dbReference type="RefSeq" id="WP_379901727.1">
    <property type="nucleotide sequence ID" value="NZ_JBHRTR010000028.1"/>
</dbReference>
<reference evidence="2" key="1">
    <citation type="journal article" date="2019" name="Int. J. Syst. Evol. Microbiol.">
        <title>The Global Catalogue of Microorganisms (GCM) 10K type strain sequencing project: providing services to taxonomists for standard genome sequencing and annotation.</title>
        <authorList>
            <consortium name="The Broad Institute Genomics Platform"/>
            <consortium name="The Broad Institute Genome Sequencing Center for Infectious Disease"/>
            <person name="Wu L."/>
            <person name="Ma J."/>
        </authorList>
    </citation>
    <scope>NUCLEOTIDE SEQUENCE [LARGE SCALE GENOMIC DNA]</scope>
    <source>
        <strain evidence="2">KCTC 42964</strain>
    </source>
</reference>
<evidence type="ECO:0000313" key="1">
    <source>
        <dbReference type="EMBL" id="MFC3228531.1"/>
    </source>
</evidence>
<dbReference type="EMBL" id="JBHRTR010000028">
    <property type="protein sequence ID" value="MFC3228531.1"/>
    <property type="molecule type" value="Genomic_DNA"/>
</dbReference>
<keyword evidence="2" id="KW-1185">Reference proteome</keyword>
<dbReference type="Proteomes" id="UP001595528">
    <property type="component" value="Unassembled WGS sequence"/>
</dbReference>
<dbReference type="SUPFAM" id="SSF51735">
    <property type="entry name" value="NAD(P)-binding Rossmann-fold domains"/>
    <property type="match status" value="1"/>
</dbReference>
<proteinExistence type="predicted"/>
<sequence length="348" mass="37643">MNDQSAPAGPLPERIADVDALEELLSRPSPAVIRDLSALDGDIILLGAGGKIGPSLARMARRACPGRRIYAVARFSEAGVREGLEADGIECLTADLLDRAAIEGLPKAKNVLFLAGRKFGSSGQQALTWAMNAHLPALVAEAFRESRIVAFSTGCVYPFVPVNSGGATEDLAPDPPGEYAQSCVGRERMFEHFSQVHGTPGRLFRLNYAIDMRYGVLLDVAEKVRDRRPVDVTMGHVNVIWQGDANALALRCLAHATAPTSPINVSGPETISVRWLAEEFARRLDVPVEITGSEAERGWLTNTAEANRLFGYPDVALKQLIDWTAAWVAGGGTTHNKPTKFEVRDGRY</sequence>
<dbReference type="Gene3D" id="3.40.50.720">
    <property type="entry name" value="NAD(P)-binding Rossmann-like Domain"/>
    <property type="match status" value="1"/>
</dbReference>
<accession>A0ABV7L2D0</accession>
<protein>
    <submittedName>
        <fullName evidence="1">NAD-dependent epimerase/dehydratase family protein</fullName>
    </submittedName>
</protein>
<evidence type="ECO:0000313" key="2">
    <source>
        <dbReference type="Proteomes" id="UP001595528"/>
    </source>
</evidence>
<dbReference type="InterPro" id="IPR036291">
    <property type="entry name" value="NAD(P)-bd_dom_sf"/>
</dbReference>